<gene>
    <name evidence="2" type="ORF">ABB37_00083</name>
</gene>
<feature type="compositionally biased region" description="Basic and acidic residues" evidence="1">
    <location>
        <begin position="673"/>
        <end position="682"/>
    </location>
</feature>
<dbReference type="EMBL" id="LGTL01000001">
    <property type="protein sequence ID" value="KPA85710.1"/>
    <property type="molecule type" value="Genomic_DNA"/>
</dbReference>
<proteinExistence type="predicted"/>
<evidence type="ECO:0000256" key="1">
    <source>
        <dbReference type="SAM" id="MobiDB-lite"/>
    </source>
</evidence>
<feature type="compositionally biased region" description="Basic and acidic residues" evidence="1">
    <location>
        <begin position="79"/>
        <end position="94"/>
    </location>
</feature>
<feature type="region of interest" description="Disordered" evidence="1">
    <location>
        <begin position="355"/>
        <end position="386"/>
    </location>
</feature>
<feature type="region of interest" description="Disordered" evidence="1">
    <location>
        <begin position="70"/>
        <end position="127"/>
    </location>
</feature>
<evidence type="ECO:0000313" key="3">
    <source>
        <dbReference type="Proteomes" id="UP000037923"/>
    </source>
</evidence>
<dbReference type="Proteomes" id="UP000037923">
    <property type="component" value="Unassembled WGS sequence"/>
</dbReference>
<feature type="region of interest" description="Disordered" evidence="1">
    <location>
        <begin position="468"/>
        <end position="500"/>
    </location>
</feature>
<dbReference type="GeneID" id="26900381"/>
<dbReference type="OrthoDB" id="273744at2759"/>
<feature type="compositionally biased region" description="Polar residues" evidence="1">
    <location>
        <begin position="470"/>
        <end position="482"/>
    </location>
</feature>
<dbReference type="VEuPathDB" id="TriTrypDB:LpyrH10_01_0830"/>
<sequence length="777" mass="82761">MHFSRKRFRPLDFAEERAVHVGQRVQLLPLADEQSYCFSWPEAPLTQWLQENAAYATLYQLIANASGGSLGGSSASTTSRHDALSTAGLKDDHYNVGSSTGSVGGRRDALGNSPASAVSSSATLASSRRRQVDLPPVFTLDDVGEPRLLFSTPSASGILLGPPAATSHPRCRCDVDSLLLRLQHDIDAVNQNASSTAAARDDGIPVISTSSVAATAQELRTAKSRIAQMDGKTGDLAAPPTSIVIDADAPLAVPHPLAPPRPQSITEDSIFTLSESQLIDLAVAGLPALCAAEEAFLWEQEQQLLLQRRESKDKQRLADAKSGRPQHGAPQDVVEGVSPSPSSPAMVVVIEEGACANEGGGGDDASSAPSRGAGAANSLRLQEQQQQQQLLNFPESHRRAIEQEVVGLEWRTWTQSQRTAAALQRLLSLEAAVPFEPCGDAHRDAWRVRVYRLWLRWRQQIPHETESKISKVSCSPVHSATDQKLPPSLASPSPPPPPPTLLHPYVQPHRLPWGVPLLAGAYLYGTSNDYFISLPAAGAALSAGGGSGGTPTFSSLVGGSAGGASMWPAVSRRRGVYNFLRWKVELHEAQMPHLADGAEVDDDGGEDAENVLDNDNDGDAVSDADVKKTKSGNNNNDAEGVTNGSSSARMNRYAKGPLGQTETLPSGRPKRRGVSDKSEHVEATASSSSPSSPSAASRRPLSSRTPAAQAVARSTPHHSLNTVMSAAHIKALIQSTVLTQPLTELQMDDEPSAVMERLACPDLLHETDAWRVWLSKV</sequence>
<dbReference type="OMA" id="GLEWRTW"/>
<feature type="compositionally biased region" description="Acidic residues" evidence="1">
    <location>
        <begin position="598"/>
        <end position="622"/>
    </location>
</feature>
<dbReference type="RefSeq" id="XP_015664149.1">
    <property type="nucleotide sequence ID" value="XM_015796141.1"/>
</dbReference>
<feature type="compositionally biased region" description="Low complexity" evidence="1">
    <location>
        <begin position="364"/>
        <end position="386"/>
    </location>
</feature>
<evidence type="ECO:0000313" key="2">
    <source>
        <dbReference type="EMBL" id="KPA85710.1"/>
    </source>
</evidence>
<feature type="compositionally biased region" description="Basic and acidic residues" evidence="1">
    <location>
        <begin position="310"/>
        <end position="322"/>
    </location>
</feature>
<dbReference type="AlphaFoldDB" id="A0A0M9G9P0"/>
<organism evidence="2 3">
    <name type="scientific">Leptomonas pyrrhocoris</name>
    <name type="common">Firebug parasite</name>
    <dbReference type="NCBI Taxonomy" id="157538"/>
    <lineage>
        <taxon>Eukaryota</taxon>
        <taxon>Discoba</taxon>
        <taxon>Euglenozoa</taxon>
        <taxon>Kinetoplastea</taxon>
        <taxon>Metakinetoplastina</taxon>
        <taxon>Trypanosomatida</taxon>
        <taxon>Trypanosomatidae</taxon>
        <taxon>Leishmaniinae</taxon>
        <taxon>Leptomonas</taxon>
    </lineage>
</organism>
<feature type="compositionally biased region" description="Low complexity" evidence="1">
    <location>
        <begin position="683"/>
        <end position="708"/>
    </location>
</feature>
<feature type="compositionally biased region" description="Polar residues" evidence="1">
    <location>
        <begin position="631"/>
        <end position="649"/>
    </location>
</feature>
<accession>A0A0M9G9P0</accession>
<name>A0A0M9G9P0_LEPPY</name>
<comment type="caution">
    <text evidence="2">The sequence shown here is derived from an EMBL/GenBank/DDBJ whole genome shotgun (WGS) entry which is preliminary data.</text>
</comment>
<feature type="compositionally biased region" description="Low complexity" evidence="1">
    <location>
        <begin position="113"/>
        <end position="126"/>
    </location>
</feature>
<feature type="region of interest" description="Disordered" evidence="1">
    <location>
        <begin position="310"/>
        <end position="343"/>
    </location>
</feature>
<reference evidence="2 3" key="1">
    <citation type="submission" date="2015-07" db="EMBL/GenBank/DDBJ databases">
        <title>High-quality genome of monoxenous trypanosomatid Leptomonas pyrrhocoris.</title>
        <authorList>
            <person name="Flegontov P."/>
            <person name="Butenko A."/>
            <person name="Firsov S."/>
            <person name="Vlcek C."/>
            <person name="Logacheva M.D."/>
            <person name="Field M."/>
            <person name="Filatov D."/>
            <person name="Flegontova O."/>
            <person name="Gerasimov E."/>
            <person name="Jackson A.P."/>
            <person name="Kelly S."/>
            <person name="Opperdoes F."/>
            <person name="O'Reilly A."/>
            <person name="Votypka J."/>
            <person name="Yurchenko V."/>
            <person name="Lukes J."/>
        </authorList>
    </citation>
    <scope>NUCLEOTIDE SEQUENCE [LARGE SCALE GENOMIC DNA]</scope>
    <source>
        <strain evidence="2">H10</strain>
    </source>
</reference>
<keyword evidence="3" id="KW-1185">Reference proteome</keyword>
<protein>
    <submittedName>
        <fullName evidence="2">Uncharacterized protein</fullName>
    </submittedName>
</protein>
<feature type="region of interest" description="Disordered" evidence="1">
    <location>
        <begin position="593"/>
        <end position="718"/>
    </location>
</feature>